<keyword evidence="3" id="KW-1185">Reference proteome</keyword>
<dbReference type="Proteomes" id="UP001500889">
    <property type="component" value="Chromosome E"/>
</dbReference>
<sequence>MRFIQLILVCSLAAAALPDTHSDADKRLKRRKSLSWWQEQYYHSKWRQRFRFTTTAVPGATPEWKEVRMVYPCYCYKPPQEGEATTEAYERYMVEREDLFILNK</sequence>
<evidence type="ECO:0000313" key="2">
    <source>
        <dbReference type="EMBL" id="BFG04747.1"/>
    </source>
</evidence>
<accession>A0AAU9GAT3</accession>
<proteinExistence type="predicted"/>
<evidence type="ECO:0000256" key="1">
    <source>
        <dbReference type="SAM" id="SignalP"/>
    </source>
</evidence>
<reference evidence="2 3" key="1">
    <citation type="submission" date="2024-02" db="EMBL/GenBank/DDBJ databases">
        <title>A chromosome-level genome assembly of Drosophila madeirensis, a fruit fly species endemic to Madeira island.</title>
        <authorList>
            <person name="Tomihara K."/>
            <person name="Llopart A."/>
            <person name="Yamamoto D."/>
        </authorList>
    </citation>
    <scope>NUCLEOTIDE SEQUENCE [LARGE SCALE GENOMIC DNA]</scope>
    <source>
        <strain evidence="2 3">RF1</strain>
    </source>
</reference>
<gene>
    <name evidence="2" type="ORF">DMAD_03638</name>
</gene>
<dbReference type="AlphaFoldDB" id="A0AAU9GAT3"/>
<feature type="signal peptide" evidence="1">
    <location>
        <begin position="1"/>
        <end position="22"/>
    </location>
</feature>
<evidence type="ECO:0000313" key="3">
    <source>
        <dbReference type="Proteomes" id="UP001500889"/>
    </source>
</evidence>
<feature type="chain" id="PRO_5043414928" evidence="1">
    <location>
        <begin position="23"/>
        <end position="104"/>
    </location>
</feature>
<dbReference type="EMBL" id="AP029267">
    <property type="protein sequence ID" value="BFG04747.1"/>
    <property type="molecule type" value="Genomic_DNA"/>
</dbReference>
<organism evidence="2 3">
    <name type="scientific">Drosophila madeirensis</name>
    <name type="common">Fruit fly</name>
    <dbReference type="NCBI Taxonomy" id="30013"/>
    <lineage>
        <taxon>Eukaryota</taxon>
        <taxon>Metazoa</taxon>
        <taxon>Ecdysozoa</taxon>
        <taxon>Arthropoda</taxon>
        <taxon>Hexapoda</taxon>
        <taxon>Insecta</taxon>
        <taxon>Pterygota</taxon>
        <taxon>Neoptera</taxon>
        <taxon>Endopterygota</taxon>
        <taxon>Diptera</taxon>
        <taxon>Brachycera</taxon>
        <taxon>Muscomorpha</taxon>
        <taxon>Ephydroidea</taxon>
        <taxon>Drosophilidae</taxon>
        <taxon>Drosophila</taxon>
        <taxon>Sophophora</taxon>
    </lineage>
</organism>
<protein>
    <submittedName>
        <fullName evidence="2">Uncharacterized protein</fullName>
    </submittedName>
</protein>
<keyword evidence="1" id="KW-0732">Signal</keyword>
<name>A0AAU9GAT3_DROMD</name>